<feature type="domain" description="HMA" evidence="2">
    <location>
        <begin position="2"/>
        <end position="67"/>
    </location>
</feature>
<dbReference type="Proteomes" id="UP000321484">
    <property type="component" value="Unassembled WGS sequence"/>
</dbReference>
<feature type="transmembrane region" description="Helical" evidence="1">
    <location>
        <begin position="251"/>
        <end position="273"/>
    </location>
</feature>
<dbReference type="CDD" id="cd00371">
    <property type="entry name" value="HMA"/>
    <property type="match status" value="1"/>
</dbReference>
<dbReference type="InterPro" id="IPR006121">
    <property type="entry name" value="HMA_dom"/>
</dbReference>
<comment type="caution">
    <text evidence="3">The sequence shown here is derived from an EMBL/GenBank/DDBJ whole genome shotgun (WGS) entry which is preliminary data.</text>
</comment>
<organism evidence="3 4">
    <name type="scientific">Actinotalea fermentans</name>
    <dbReference type="NCBI Taxonomy" id="43671"/>
    <lineage>
        <taxon>Bacteria</taxon>
        <taxon>Bacillati</taxon>
        <taxon>Actinomycetota</taxon>
        <taxon>Actinomycetes</taxon>
        <taxon>Micrococcales</taxon>
        <taxon>Cellulomonadaceae</taxon>
        <taxon>Actinotalea</taxon>
    </lineage>
</organism>
<dbReference type="AlphaFoldDB" id="A0A511YV35"/>
<proteinExistence type="predicted"/>
<dbReference type="Gene3D" id="2.60.40.420">
    <property type="entry name" value="Cupredoxins - blue copper proteins"/>
    <property type="match status" value="1"/>
</dbReference>
<evidence type="ECO:0000256" key="1">
    <source>
        <dbReference type="SAM" id="Phobius"/>
    </source>
</evidence>
<gene>
    <name evidence="3" type="ORF">AFE02nite_07960</name>
</gene>
<dbReference type="SUPFAM" id="SSF55008">
    <property type="entry name" value="HMA, heavy metal-associated domain"/>
    <property type="match status" value="1"/>
</dbReference>
<dbReference type="GO" id="GO:0046872">
    <property type="term" value="F:metal ion binding"/>
    <property type="evidence" value="ECO:0007669"/>
    <property type="project" value="InterPro"/>
</dbReference>
<evidence type="ECO:0000313" key="3">
    <source>
        <dbReference type="EMBL" id="GEN79062.1"/>
    </source>
</evidence>
<dbReference type="Gene3D" id="3.30.70.100">
    <property type="match status" value="1"/>
</dbReference>
<dbReference type="RefSeq" id="WP_034245444.1">
    <property type="nucleotide sequence ID" value="NZ_BJYK01000001.1"/>
</dbReference>
<dbReference type="PROSITE" id="PS50846">
    <property type="entry name" value="HMA_2"/>
    <property type="match status" value="1"/>
</dbReference>
<name>A0A511YV35_9CELL</name>
<evidence type="ECO:0000313" key="4">
    <source>
        <dbReference type="Proteomes" id="UP000321484"/>
    </source>
</evidence>
<dbReference type="Pfam" id="PF13386">
    <property type="entry name" value="DsbD_2"/>
    <property type="match status" value="1"/>
</dbReference>
<dbReference type="SUPFAM" id="SSF49503">
    <property type="entry name" value="Cupredoxins"/>
    <property type="match status" value="1"/>
</dbReference>
<dbReference type="PANTHER" id="PTHR42208:SF1">
    <property type="entry name" value="HEAVY METAL TRANSPORTER"/>
    <property type="match status" value="1"/>
</dbReference>
<keyword evidence="1" id="KW-1133">Transmembrane helix</keyword>
<accession>A0A511YV35</accession>
<feature type="transmembrane region" description="Helical" evidence="1">
    <location>
        <begin position="196"/>
        <end position="213"/>
    </location>
</feature>
<reference evidence="3 4" key="1">
    <citation type="submission" date="2019-07" db="EMBL/GenBank/DDBJ databases">
        <title>Whole genome shotgun sequence of Actinotalea fermentans NBRC 105374.</title>
        <authorList>
            <person name="Hosoyama A."/>
            <person name="Uohara A."/>
            <person name="Ohji S."/>
            <person name="Ichikawa N."/>
        </authorList>
    </citation>
    <scope>NUCLEOTIDE SEQUENCE [LARGE SCALE GENOMIC DNA]</scope>
    <source>
        <strain evidence="3 4">NBRC 105374</strain>
    </source>
</reference>
<evidence type="ECO:0000259" key="2">
    <source>
        <dbReference type="PROSITE" id="PS50846"/>
    </source>
</evidence>
<dbReference type="InterPro" id="IPR039447">
    <property type="entry name" value="UreH-like_TM_dom"/>
</dbReference>
<keyword evidence="1" id="KW-0812">Transmembrane</keyword>
<keyword evidence="1" id="KW-0472">Membrane</keyword>
<protein>
    <recommendedName>
        <fullName evidence="2">HMA domain-containing protein</fullName>
    </recommendedName>
</protein>
<feature type="transmembrane region" description="Helical" evidence="1">
    <location>
        <begin position="166"/>
        <end position="190"/>
    </location>
</feature>
<dbReference type="EMBL" id="BJYK01000001">
    <property type="protein sequence ID" value="GEN79062.1"/>
    <property type="molecule type" value="Genomic_DNA"/>
</dbReference>
<dbReference type="InterPro" id="IPR036163">
    <property type="entry name" value="HMA_dom_sf"/>
</dbReference>
<feature type="transmembrane region" description="Helical" evidence="1">
    <location>
        <begin position="116"/>
        <end position="145"/>
    </location>
</feature>
<dbReference type="InterPro" id="IPR008972">
    <property type="entry name" value="Cupredoxin"/>
</dbReference>
<feature type="transmembrane region" description="Helical" evidence="1">
    <location>
        <begin position="285"/>
        <end position="307"/>
    </location>
</feature>
<keyword evidence="4" id="KW-1185">Reference proteome</keyword>
<feature type="transmembrane region" description="Helical" evidence="1">
    <location>
        <begin position="84"/>
        <end position="104"/>
    </location>
</feature>
<sequence>MPTIELEIAGMTCRACEVRVGKALGGVPGVVGARVSARRGHAVLQTSGPVDRARLARAVRSAGYELGAAERAWLTRDRRVWRDVALATAVVTVLALLASAGGLIDAAAGAGGLVQSGGLAVVVVLGLAAGFSTCMALVGGLVLAVSARFAEQHPDLDARRRLRPHLAFNAGRVGGFAVLGAVTGLLGGTLTLDPRAVAVLMVVVSVVMGALGLRLTAVSPRLSTGGLALPAGIARALRLDRPGDTYRDRTAVLLGAGSFFLPCGFTQAVQVYALSTGSPGRAGLVMALFALGTTPGLLGLGGVTAVVRGAAAERFLRVAGVVVLAFAAVNVHGALTVLAPGIGTWGSATPTTLSANVTLDGDVQVLRTTQVATGYEPASAAVYVDREVRWVIDSQALSCATSISAPALGISQLLDLGENVFTFTPTEVGTISYTCAMGMYSGTIEVLPAPAA</sequence>
<dbReference type="PANTHER" id="PTHR42208">
    <property type="entry name" value="HEAVY METAL TRANSPORTER-RELATED"/>
    <property type="match status" value="1"/>
</dbReference>
<feature type="transmembrane region" description="Helical" evidence="1">
    <location>
        <begin position="319"/>
        <end position="342"/>
    </location>
</feature>
<dbReference type="Pfam" id="PF00403">
    <property type="entry name" value="HMA"/>
    <property type="match status" value="1"/>
</dbReference>